<dbReference type="Pfam" id="PF16417">
    <property type="entry name" value="CNOT1_TTP_bind"/>
    <property type="match status" value="1"/>
</dbReference>
<keyword evidence="10" id="KW-0732">Signal</keyword>
<evidence type="ECO:0000259" key="14">
    <source>
        <dbReference type="Pfam" id="PF16417"/>
    </source>
</evidence>
<dbReference type="Pfam" id="PF04054">
    <property type="entry name" value="Not1"/>
    <property type="match status" value="1"/>
</dbReference>
<accession>V2XWA0</accession>
<name>V2XWA0_MONRO</name>
<dbReference type="InterPro" id="IPR032193">
    <property type="entry name" value="CNOT1_TTP_bind"/>
</dbReference>
<keyword evidence="19" id="KW-1185">Reference proteome</keyword>
<dbReference type="InterPro" id="IPR038535">
    <property type="entry name" value="CNOT1_TTP_bind_sf"/>
</dbReference>
<dbReference type="InterPro" id="IPR032194">
    <property type="entry name" value="CNOT1_HEAT"/>
</dbReference>
<feature type="signal peptide" evidence="10">
    <location>
        <begin position="1"/>
        <end position="22"/>
    </location>
</feature>
<dbReference type="GO" id="GO:0060090">
    <property type="term" value="F:molecular adaptor activity"/>
    <property type="evidence" value="ECO:0007669"/>
    <property type="project" value="TreeGrafter"/>
</dbReference>
<proteinExistence type="predicted"/>
<dbReference type="Gene3D" id="1.25.40.800">
    <property type="match status" value="1"/>
</dbReference>
<gene>
    <name evidence="18" type="ORF">Moror_6631</name>
</gene>
<dbReference type="CDD" id="cd20710">
    <property type="entry name" value="NOT1_connector"/>
    <property type="match status" value="1"/>
</dbReference>
<evidence type="ECO:0000313" key="19">
    <source>
        <dbReference type="Proteomes" id="UP000017559"/>
    </source>
</evidence>
<dbReference type="FunFam" id="1.25.40.180:FF:000012">
    <property type="entry name" value="Ccr4-Not transcription complex subunit"/>
    <property type="match status" value="1"/>
</dbReference>
<dbReference type="InterPro" id="IPR007196">
    <property type="entry name" value="CCR4-Not_Not1_C"/>
</dbReference>
<dbReference type="GO" id="GO:0000932">
    <property type="term" value="C:P-body"/>
    <property type="evidence" value="ECO:0007669"/>
    <property type="project" value="TreeGrafter"/>
</dbReference>
<dbReference type="Gene3D" id="3.30.379.10">
    <property type="entry name" value="Chitobiase/beta-hexosaminidase domain 2-like"/>
    <property type="match status" value="1"/>
</dbReference>
<evidence type="ECO:0000259" key="16">
    <source>
        <dbReference type="Pfam" id="PF17829"/>
    </source>
</evidence>
<feature type="domain" description="CCR4-NOT transcription complex subunit 1-like NOT1 connector" evidence="17">
    <location>
        <begin position="2468"/>
        <end position="2650"/>
    </location>
</feature>
<evidence type="ECO:0000256" key="2">
    <source>
        <dbReference type="ARBA" id="ARBA00022491"/>
    </source>
</evidence>
<dbReference type="Pfam" id="PF16415">
    <property type="entry name" value="CNOT1_CAF1_bind"/>
    <property type="match status" value="1"/>
</dbReference>
<evidence type="ECO:0000256" key="5">
    <source>
        <dbReference type="ARBA" id="ARBA00023163"/>
    </source>
</evidence>
<evidence type="ECO:0000259" key="17">
    <source>
        <dbReference type="Pfam" id="PF25097"/>
    </source>
</evidence>
<evidence type="ECO:0000256" key="10">
    <source>
        <dbReference type="SAM" id="SignalP"/>
    </source>
</evidence>
<feature type="domain" description="CCR4-Not complex component Not1 C-terminal" evidence="11">
    <location>
        <begin position="2818"/>
        <end position="3174"/>
    </location>
</feature>
<dbReference type="PANTHER" id="PTHR13162">
    <property type="entry name" value="CCR4-NOT TRANSCRIPTION COMPLEX"/>
    <property type="match status" value="1"/>
</dbReference>
<dbReference type="Gene3D" id="1.25.40.790">
    <property type="match status" value="1"/>
</dbReference>
<feature type="domain" description="CCR4-NOT transcription complex subunit 1 HEAT repeat" evidence="15">
    <location>
        <begin position="1540"/>
        <end position="1684"/>
    </location>
</feature>
<dbReference type="GO" id="GO:0000289">
    <property type="term" value="P:nuclear-transcribed mRNA poly(A) tail shortening"/>
    <property type="evidence" value="ECO:0007669"/>
    <property type="project" value="UniProtKB-ARBA"/>
</dbReference>
<dbReference type="Gene3D" id="1.20.58.2150">
    <property type="match status" value="1"/>
</dbReference>
<dbReference type="STRING" id="1381753.V2XWA0"/>
<dbReference type="InterPro" id="IPR029018">
    <property type="entry name" value="Hex-like_dom2"/>
</dbReference>
<protein>
    <recommendedName>
        <fullName evidence="8">General negative regulator of transcription subunit 1</fullName>
    </recommendedName>
</protein>
<dbReference type="Proteomes" id="UP000017559">
    <property type="component" value="Unassembled WGS sequence"/>
</dbReference>
<comment type="caution">
    <text evidence="18">The sequence shown here is derived from an EMBL/GenBank/DDBJ whole genome shotgun (WGS) entry which is preliminary data.</text>
</comment>
<dbReference type="HOGENOM" id="CLU_225537_0_0_1"/>
<comment type="subcellular location">
    <subcellularLocation>
        <location evidence="1">Nucleus</location>
    </subcellularLocation>
</comment>
<keyword evidence="2" id="KW-0678">Repressor</keyword>
<reference evidence="18 19" key="1">
    <citation type="journal article" date="2014" name="BMC Genomics">
        <title>Genome and secretome analysis of the hemibiotrophic fungal pathogen, Moniliophthora roreri, which causes frosty pod rot disease of cacao: mechanisms of the biotrophic and necrotrophic phases.</title>
        <authorList>
            <person name="Meinhardt L.W."/>
            <person name="Costa G.G.L."/>
            <person name="Thomazella D.P.T."/>
            <person name="Teixeira P.J.P.L."/>
            <person name="Carazzolle M.F."/>
            <person name="Schuster S.C."/>
            <person name="Carlson J.E."/>
            <person name="Guiltinan M.J."/>
            <person name="Mieczkowski P."/>
            <person name="Farmer A."/>
            <person name="Ramaraj T."/>
            <person name="Crozier J."/>
            <person name="Davis R.E."/>
            <person name="Shao J."/>
            <person name="Melnick R.L."/>
            <person name="Pereira G.A.G."/>
            <person name="Bailey B.A."/>
        </authorList>
    </citation>
    <scope>NUCLEOTIDE SEQUENCE [LARGE SCALE GENOMIC DNA]</scope>
    <source>
        <strain evidence="18 19">MCA 2997</strain>
    </source>
</reference>
<feature type="region of interest" description="Disordered" evidence="9">
    <location>
        <begin position="1029"/>
        <end position="1069"/>
    </location>
</feature>
<evidence type="ECO:0000259" key="11">
    <source>
        <dbReference type="Pfam" id="PF04054"/>
    </source>
</evidence>
<feature type="chain" id="PRO_5004712589" description="General negative regulator of transcription subunit 1" evidence="10">
    <location>
        <begin position="23"/>
        <end position="3181"/>
    </location>
</feature>
<dbReference type="Pfam" id="PF25097">
    <property type="entry name" value="ARM_Cnot1"/>
    <property type="match status" value="1"/>
</dbReference>
<dbReference type="InterPro" id="IPR031924">
    <property type="entry name" value="GH115"/>
</dbReference>
<evidence type="ECO:0000259" key="13">
    <source>
        <dbReference type="Pfam" id="PF16415"/>
    </source>
</evidence>
<comment type="function">
    <text evidence="7">Acts as a component of the CCR4-NOT core complex, which in the nucleus seems to be a general transcription factor, and in the cytoplasm the major mRNA deadenylase involved in mRNA turnover. The NOT protein subcomplex negatively regulates the basal and activated transcription of many genes. Preferentially affects TC-type TATA element-dependent transcription. Could directly or indirectly inhibit component(s) of the general transcription machinery.</text>
</comment>
<dbReference type="GO" id="GO:0017148">
    <property type="term" value="P:negative regulation of translation"/>
    <property type="evidence" value="ECO:0007669"/>
    <property type="project" value="InterPro"/>
</dbReference>
<dbReference type="Gene3D" id="2.60.120.1620">
    <property type="match status" value="1"/>
</dbReference>
<evidence type="ECO:0000259" key="15">
    <source>
        <dbReference type="Pfam" id="PF16418"/>
    </source>
</evidence>
<dbReference type="PANTHER" id="PTHR13162:SF8">
    <property type="entry name" value="CCR4-NOT TRANSCRIPTION COMPLEX SUBUNIT 1"/>
    <property type="match status" value="1"/>
</dbReference>
<dbReference type="Gene3D" id="1.25.40.180">
    <property type="match status" value="1"/>
</dbReference>
<dbReference type="Pfam" id="PF12842">
    <property type="entry name" value="DUF3819"/>
    <property type="match status" value="1"/>
</dbReference>
<dbReference type="InterPro" id="IPR040398">
    <property type="entry name" value="Not1"/>
</dbReference>
<dbReference type="Gene3D" id="3.20.20.520">
    <property type="entry name" value="Glycosyl hydrolase family 115"/>
    <property type="match status" value="1"/>
</dbReference>
<dbReference type="GO" id="GO:0005634">
    <property type="term" value="C:nucleus"/>
    <property type="evidence" value="ECO:0007669"/>
    <property type="project" value="UniProtKB-SubCell"/>
</dbReference>
<evidence type="ECO:0000256" key="1">
    <source>
        <dbReference type="ARBA" id="ARBA00004123"/>
    </source>
</evidence>
<evidence type="ECO:0000256" key="3">
    <source>
        <dbReference type="ARBA" id="ARBA00022801"/>
    </source>
</evidence>
<dbReference type="Pfam" id="PF16418">
    <property type="entry name" value="CNOT1_HEAT"/>
    <property type="match status" value="1"/>
</dbReference>
<dbReference type="EMBL" id="AWSO01000039">
    <property type="protein sequence ID" value="ESK96835.1"/>
    <property type="molecule type" value="Genomic_DNA"/>
</dbReference>
<evidence type="ECO:0000256" key="6">
    <source>
        <dbReference type="ARBA" id="ARBA00023242"/>
    </source>
</evidence>
<evidence type="ECO:0000256" key="4">
    <source>
        <dbReference type="ARBA" id="ARBA00023015"/>
    </source>
</evidence>
<dbReference type="OrthoDB" id="1933107at2759"/>
<feature type="domain" description="CCR4-NOT transcription complex subunit 1 TTP binding" evidence="14">
    <location>
        <begin position="1729"/>
        <end position="1886"/>
    </location>
</feature>
<dbReference type="InterPro" id="IPR024557">
    <property type="entry name" value="CNOT1_dom_4"/>
</dbReference>
<dbReference type="InterPro" id="IPR055454">
    <property type="entry name" value="CNOT1-like_NOT1_connector"/>
</dbReference>
<dbReference type="InterPro" id="IPR032191">
    <property type="entry name" value="CNOT1_CAF1_bind"/>
</dbReference>
<keyword evidence="4" id="KW-0805">Transcription regulation</keyword>
<keyword evidence="5" id="KW-0804">Transcription</keyword>
<evidence type="ECO:0000259" key="12">
    <source>
        <dbReference type="Pfam" id="PF12842"/>
    </source>
</evidence>
<feature type="domain" description="CCR4-NOT transcription complex subunit 1 CAF1-binding" evidence="13">
    <location>
        <begin position="1920"/>
        <end position="2137"/>
    </location>
</feature>
<evidence type="ECO:0000313" key="18">
    <source>
        <dbReference type="EMBL" id="ESK96835.1"/>
    </source>
</evidence>
<sequence length="3181" mass="355782">MLSTPKAVAILALVSGAAPVRALLEPRIITFDSSPGALKLDATPTIIVDAQDFPGVHIAAEALARDFERVTGVDRDADTPAVLKLNTSLTSLASPSLDANASAIVIGSLTNSPLITSLVDAGKLNVSAIEGQWESFTSSVVDGLGSTIPSTRALVIVGSDKRGTIFGTYTLSEQLGVSPWYWWADVPIPHRPNPIYALPETTIHGPPSIKYRGIFLNDESPALNTWVQDTLGTENGKFTREFYKPLFELLLRMKANYLWPAMWPSFPPPGNSFYVDDPENQATADEYGIVMSTSHHEPMQRATNEWLVSGQGRWDWEENKGNITKFFRGGVERAKACGQGGCESYVTIGIRGDGDAPLSGDDPMTILREVIDTQRGIIADVYGNETGVSQVWALYKEVQELYEEGLQVPDDVMLLFSDDNFGNIRRLPTEEEKQRTGGIGIYYHQEYVGSPRSYKWMNTNSLGKTQYQLSTARERGADRLWIINVGDLKPMETPLSMIMAMGYNASAVTAESLPNFLQAYAAREFSSASNEEQREIADLLLGHSRLMGLRRHEHVESTTFSILNHNDAERFIGEWESLLMRAEEINESLDQAWRPAFFQLILHPIKASRIYFALQIAKARNSQYTGQRRNSANDFAQRTLDLLDEDYDLQLEYHSLLDGKWDHIMRQTHYGFTSSWRPPYRDAIMGLSYVQKRQDSIPAVGQMGVSVEGTVGPFPGLFNEGTDLANPSKGELVAAVTLPPMDPFGIDSRWFDVYARGSEEVKWSIQADEEWVKVAPESGDLREGSWDQRVELSIDWDRVPEAFNSTTLIHVNATNGDYEQVHLPVVKQQQPGGFSGGFVQGDGHVTMEAAHYTGKGGETDDVQYMEVPHLSRSINGSGAVGLWPVTANLSSFGPWLEYRFYWFSEVANVTATLHFTMALDTDPYKPMSYSVTLDSESPGKATRLIPEPESAGDLPSGWENAVEDLVWTRTVNLGTVSAGEHILRYWVDKGEILVEKIEIGRISSSYLGGAESLLVLGISQQLKYSFSSRCPSQPDTIPQPKAAVGPARRSLTPSSSSRTSSHMDNAPNSTNIHTIVKAQIVFLLSTLTEDNFERNQLEIRSLSEQHGIDTYLHFIRRLIAQSRINQNNPQNQSTSVYDPSSTLTFRLLVQEIQRLARDPLLAHRFRDGVDKGEGEIFRHFDLIRFVDRVSLRPLERLILAASIVAAPTRKELTAQAASIVQTEFEDAVLSLCHNPSFDHADLSPHQVAKLMTNLLSEPPSEAPVLDQAQRQAFIVAVQTKYGHETAAPILRGIFPHLSLPPGTTLVQVLLQLGPEITSDPDLVRALLERFGISDSSPPRDEQVIDIISTLSRKATEGAILCDVPALIRALSSFQPGVNWANIIQSFDQPDRHGVDTPTLKLLIAILLNSPRDTESHAVTGFWSVWSNSLYQLRLLDALLSLPADTFNFVHLPGHRIVTLDDVVIASPTIKSLAANVQGHTWNSLDLFEVLVRMADSESADIRSVVREMLDKAIKISAELVHMGLLQVPDAPWNEIRLEYSRKLLAMFLAGHTNHQLVFMRIWQVDPTYLSNAFRDFYQENQLNITRILDVAQDLKILEALLEVRPFAFALDLASLASRREYLNLDKWLMDNVAAHGSEFLHAVLTFLEEKMQVEKNMRTADPQPESRTMSLGVNTITIILRLLRNSQAQMAEEDKQFWNDVKNHCLQVYPRLMSMMPGSDIEPGYTVVNYPPEIESEVDGMYRQMYDESTTIEEVIATLVRYKESSNTREHEILACMLHFLFDEYKFFQSSYPARELVMTAYLFGFLIQHQLIDYIPLGIAIRYILDALDCPPETNLFRFGLQALARFESRLPEWRPLCEALVRNPNLAEARPDLIVYLRNHLASTTDTVGTGIEVRTSVPTADTPAFTAIQPDQVDGEIEHPPEELSDKILFIINNLAPSNFNAKLAEMKELFVDEHSRWFANYLVDQRVSTEPNNHSLYLRFLDALDRAQLNKFILQETFVKSMNVLNSERALQFGSERTTLKNVGSWLGSITLARDQPIKHKNISFKDLLVEGYESGRSMVAIPFVCKVLEACSRSKVFRPPNPWLMAVMSLLTELYFFADLKLNYKFEIEVLCTSLDIDLDSVEPSAILRNRPLGDSMAGPILDYVEDMNSLPIGGYDPTSGQHITQGDSPQVLGLAPASPSDHARELGPLIEAILSNLERSVQISRQLSPLDTNSAFRRSIQFAVYRSVRDIISPVVERSVTIAGISTRELVAKDFATEANDEKMRKAGHAMAQKLAGSLALVTCKEPLKANLASNMRTLLMDQGFVEVAQQPSLIEIIVSDNLDLACAAIEKAAMDRAVSDVDEGFTAAYDARRRHRETRPGQHFWDASTPPSTFSLSLPDPLRIKSSGVSAVQASVYDAFGPRKEAIASSTPFSASRPGSTIPPNIPGLYTPSPAPPEALGNQTLVGQQEAMDRFQAIARDLEALVTQIPVQSLTALPDNHDVRYLVRNILNLAESSPSRVPLLMSQKIVQLMYKTTTNLGREVFVALLDQLCHSFEDVAKEAITWLLFAEDERKWNVPVTFTLLQSGLITITPLDQQLAKMLFLNPRPNLMDYVAGLIRECLSADPPVATQNQFHYTIELLGNLASSGKANDAVNSLLDDLRGIRRPSAEAPTVRQPSTKPGAEDTREKLYMGFQSWVSIYQRSHSPEKNFVQFVTGLTRLGFGKEDEVSLLFFRVCAESSVASYMKCMATGEYGTAFQQLDAMSRLVVLMIKYHGDASGQNSEQMKVHYLTKILSIFVLVLANFHEEQGPQFQQKPFFRFFSSLINDFHAIEASLGTAAYFHLLICISDAFSSLQPTHFPGFSFSWMCLISHRLFMPKLLLSENREGWSAFHKLLLSLFKFLAPFLKDADLQPAARDLYRGTLRLLLVLLHDFPEFLSEYYFTLCDAVPPRCIQLRNIILSAFPRTIVLPDPHLRNIALDSIPEMGPIPAILSEFTSSLKNSDIRSHLDQYLLNRGSPSFLVSLKDRLRYPGSNDGTPEGYNLSLINCLVMYIGVSSVAQAKARSGASVFMPSEPGVVAMHYLATNLDVEGQHHLLSAIVLHLRYPNAHTHWFSGLLLNMFVEVEDDTFREVMTKVLLERFIVHRPHPWGALVTFIELLRNPKYDFWSKDFIRIAPEVTMLLESVATSIFQQ</sequence>
<evidence type="ECO:0000256" key="8">
    <source>
        <dbReference type="ARBA" id="ARBA00074459"/>
    </source>
</evidence>
<dbReference type="Gene3D" id="1.25.40.840">
    <property type="entry name" value="CCR4-NOT transcription complex subunit 1 TTP binding domain"/>
    <property type="match status" value="1"/>
</dbReference>
<dbReference type="KEGG" id="mrr:Moror_6631"/>
<dbReference type="GO" id="GO:0016787">
    <property type="term" value="F:hydrolase activity"/>
    <property type="evidence" value="ECO:0007669"/>
    <property type="project" value="UniProtKB-KW"/>
</dbReference>
<keyword evidence="6" id="KW-0539">Nucleus</keyword>
<evidence type="ECO:0000256" key="7">
    <source>
        <dbReference type="ARBA" id="ARBA00059181"/>
    </source>
</evidence>
<dbReference type="GO" id="GO:0030015">
    <property type="term" value="C:CCR4-NOT core complex"/>
    <property type="evidence" value="ECO:0007669"/>
    <property type="project" value="InterPro"/>
</dbReference>
<feature type="domain" description="Gylcosyl hydrolase 115 C-terminal" evidence="16">
    <location>
        <begin position="837"/>
        <end position="1011"/>
    </location>
</feature>
<evidence type="ECO:0000256" key="9">
    <source>
        <dbReference type="SAM" id="MobiDB-lite"/>
    </source>
</evidence>
<dbReference type="InterPro" id="IPR041437">
    <property type="entry name" value="GH115_C"/>
</dbReference>
<dbReference type="Pfam" id="PF17829">
    <property type="entry name" value="GH115_C"/>
    <property type="match status" value="1"/>
</dbReference>
<feature type="compositionally biased region" description="Low complexity" evidence="9">
    <location>
        <begin position="1048"/>
        <end position="1060"/>
    </location>
</feature>
<dbReference type="Pfam" id="PF15979">
    <property type="entry name" value="Glyco_hydro_115"/>
    <property type="match status" value="1"/>
</dbReference>
<feature type="domain" description="CCR4-NOT transcription complex subunit 1" evidence="12">
    <location>
        <begin position="2221"/>
        <end position="2363"/>
    </location>
</feature>
<keyword evidence="3" id="KW-0378">Hydrolase</keyword>
<organism evidence="18 19">
    <name type="scientific">Moniliophthora roreri (strain MCA 2997)</name>
    <name type="common">Cocoa frosty pod rot fungus</name>
    <name type="synonym">Crinipellis roreri</name>
    <dbReference type="NCBI Taxonomy" id="1381753"/>
    <lineage>
        <taxon>Eukaryota</taxon>
        <taxon>Fungi</taxon>
        <taxon>Dikarya</taxon>
        <taxon>Basidiomycota</taxon>
        <taxon>Agaricomycotina</taxon>
        <taxon>Agaricomycetes</taxon>
        <taxon>Agaricomycetidae</taxon>
        <taxon>Agaricales</taxon>
        <taxon>Marasmiineae</taxon>
        <taxon>Marasmiaceae</taxon>
        <taxon>Moniliophthora</taxon>
    </lineage>
</organism>
<dbReference type="InterPro" id="IPR042301">
    <property type="entry name" value="GH115_sf"/>
</dbReference>